<dbReference type="SUPFAM" id="SSF53850">
    <property type="entry name" value="Periplasmic binding protein-like II"/>
    <property type="match status" value="1"/>
</dbReference>
<evidence type="ECO:0000313" key="5">
    <source>
        <dbReference type="Proteomes" id="UP000006167"/>
    </source>
</evidence>
<dbReference type="EMBL" id="CP003289">
    <property type="protein sequence ID" value="AFS72312.1"/>
    <property type="molecule type" value="Genomic_DNA"/>
</dbReference>
<feature type="transmembrane region" description="Helical" evidence="2">
    <location>
        <begin position="50"/>
        <end position="74"/>
    </location>
</feature>
<dbReference type="PANTHER" id="PTHR30570:SF1">
    <property type="entry name" value="PHOSPHATE-BINDING PROTEIN PSTS"/>
    <property type="match status" value="1"/>
</dbReference>
<keyword evidence="2" id="KW-0812">Transmembrane</keyword>
<feature type="transmembrane region" description="Helical" evidence="2">
    <location>
        <begin position="95"/>
        <end position="115"/>
    </location>
</feature>
<keyword evidence="2" id="KW-1133">Transmembrane helix</keyword>
<dbReference type="KEGG" id="esl:O3K_01915"/>
<proteinExistence type="predicted"/>
<dbReference type="Pfam" id="PF12849">
    <property type="entry name" value="PBP_like_2"/>
    <property type="match status" value="1"/>
</dbReference>
<gene>
    <name evidence="4" type="ordered locus">O3K_01915</name>
</gene>
<reference evidence="4 5" key="1">
    <citation type="journal article" date="2012" name="PLoS ONE">
        <title>Genomic comparison of Escherichia coli O104:H4 isolates from 2009 and 2011 reveals plasmid, and prophage heterogeneity, including Shiga toxin encoding phage stx2.</title>
        <authorList>
            <consortium name="Threat Characterization Consortium"/>
            <person name="Ahmed S.A."/>
            <person name="Awosika J."/>
            <person name="Baldwin C."/>
            <person name="Bishop-Lilly K.A."/>
            <person name="Biswas B."/>
            <person name="Broomall S."/>
            <person name="Chain P.S."/>
            <person name="Chertkov O."/>
            <person name="Chokoshvili O."/>
            <person name="Coyne S."/>
            <person name="Davenport K."/>
            <person name="Detter J.C."/>
            <person name="Dorman W."/>
            <person name="Erkkila T.H."/>
            <person name="Folster J.P."/>
            <person name="Frey K.G."/>
            <person name="George M."/>
            <person name="Gleasner C."/>
            <person name="Henry M."/>
            <person name="Hill K.K."/>
            <person name="Hubbard K."/>
            <person name="Insalaco J."/>
            <person name="Johnson S."/>
            <person name="Kitzmiller A."/>
            <person name="Krepps M."/>
            <person name="Lo C.C."/>
            <person name="Luu T."/>
            <person name="McNew L.A."/>
            <person name="Minogue T."/>
            <person name="Munk C.A."/>
            <person name="Osborne B."/>
            <person name="Patel M."/>
            <person name="Reitenga K.G."/>
            <person name="Rosenzweig C.N."/>
            <person name="Shea A."/>
            <person name="Shen X."/>
            <person name="Strockbine N."/>
            <person name="Tarr C."/>
            <person name="Teshima H."/>
            <person name="van Gieson E."/>
            <person name="Verratti K."/>
            <person name="Wolcott M."/>
            <person name="Xie G."/>
            <person name="Sozhamannan S."/>
            <person name="Gibbons H.S."/>
        </authorList>
    </citation>
    <scope>NUCLEOTIDE SEQUENCE [LARGE SCALE GENOMIC DNA]</scope>
    <source>
        <strain evidence="4 5">2011C-3493</strain>
    </source>
</reference>
<dbReference type="InterPro" id="IPR024370">
    <property type="entry name" value="PBP_domain"/>
</dbReference>
<dbReference type="Proteomes" id="UP000006167">
    <property type="component" value="Chromosome"/>
</dbReference>
<feature type="transmembrane region" description="Helical" evidence="2">
    <location>
        <begin position="12"/>
        <end position="44"/>
    </location>
</feature>
<evidence type="ECO:0000259" key="3">
    <source>
        <dbReference type="Pfam" id="PF12849"/>
    </source>
</evidence>
<keyword evidence="2" id="KW-0472">Membrane</keyword>
<evidence type="ECO:0000313" key="4">
    <source>
        <dbReference type="EMBL" id="AFS72312.1"/>
    </source>
</evidence>
<organism evidence="4 5">
    <name type="scientific">Escherichia coli O104:H4 (strain 2011C-3493)</name>
    <dbReference type="NCBI Taxonomy" id="1133852"/>
    <lineage>
        <taxon>Bacteria</taxon>
        <taxon>Pseudomonadati</taxon>
        <taxon>Pseudomonadota</taxon>
        <taxon>Gammaproteobacteria</taxon>
        <taxon>Enterobacterales</taxon>
        <taxon>Enterobacteriaceae</taxon>
        <taxon>Escherichia</taxon>
    </lineage>
</organism>
<accession>A0A0E0XUS2</accession>
<evidence type="ECO:0000256" key="2">
    <source>
        <dbReference type="SAM" id="Phobius"/>
    </source>
</evidence>
<dbReference type="Gene3D" id="3.40.190.10">
    <property type="entry name" value="Periplasmic binding protein-like II"/>
    <property type="match status" value="2"/>
</dbReference>
<dbReference type="PANTHER" id="PTHR30570">
    <property type="entry name" value="PERIPLASMIC PHOSPHATE BINDING COMPONENT OF PHOSPHATE ABC TRANSPORTER"/>
    <property type="match status" value="1"/>
</dbReference>
<keyword evidence="1" id="KW-0732">Signal</keyword>
<dbReference type="AlphaFoldDB" id="A0A0E0XUS2"/>
<evidence type="ECO:0000256" key="1">
    <source>
        <dbReference type="ARBA" id="ARBA00022729"/>
    </source>
</evidence>
<feature type="transmembrane region" description="Helical" evidence="2">
    <location>
        <begin position="185"/>
        <end position="203"/>
    </location>
</feature>
<feature type="domain" description="PBP" evidence="3">
    <location>
        <begin position="251"/>
        <end position="485"/>
    </location>
</feature>
<protein>
    <submittedName>
        <fullName evidence="4">Phosphate transport system substrate-binding protein</fullName>
    </submittedName>
</protein>
<dbReference type="InterPro" id="IPR050811">
    <property type="entry name" value="Phosphate_ABC_transporter"/>
</dbReference>
<dbReference type="PATRIC" id="fig|1133852.3.peg.397"/>
<sequence>MERIMQNRKWILTSLVMTFFGIPILAQFLAAVIAMLGVGLAGIIEVCNIFITPTIYLLLNIFMLALGALMLFFSGRVWADDSAPEKREIAVWRQCLFLVPALLTLGVWIIALHLADYQFHQMGAGWLADLMLPWLGVLLASLVGGEYWWLVIIPVGAHISFSLGYGWPTRYPLTGTSGLRCRNSLLFILLMLGFVAGYQAYLYKQLNPGVGVRENIDTWAWRPDKLNNQLTPLRGKPQIQFTQNWPRLDGATAAYPIYASAFYALSVLPEDFHEWEYLANSRTPEAYNKIVKGNADIIFVAQPSGGQKKRAEESGVTLIYTPFAREAFVFIVNADNPVNSLTEQQVRDIFSGAITNWRTVGGNDQEIQTWQRPEDSGSQTVMQSQVMKNVRMISPQETEVASMMEGMIKVVAEYRNTNNAIGYTFRYYATQMNDDKNIKLLAINGIAPTAENIRNGKYPYIVDAFMVTRENTTSETQKLLEWFLTPQGQSLVEDVGYVPMYKTLP</sequence>
<name>A0A0E0XUS2_ECO1C</name>
<dbReference type="HOGENOM" id="CLU_026228_4_1_6"/>